<dbReference type="Proteomes" id="UP000326903">
    <property type="component" value="Unassembled WGS sequence"/>
</dbReference>
<evidence type="ECO:0000313" key="1">
    <source>
        <dbReference type="EMBL" id="KAA9037312.1"/>
    </source>
</evidence>
<gene>
    <name evidence="1" type="ORF">FW778_17335</name>
</gene>
<accession>A0A5J5IHQ5</accession>
<comment type="caution">
    <text evidence="1">The sequence shown here is derived from an EMBL/GenBank/DDBJ whole genome shotgun (WGS) entry which is preliminary data.</text>
</comment>
<dbReference type="EMBL" id="VYQF01000006">
    <property type="protein sequence ID" value="KAA9037312.1"/>
    <property type="molecule type" value="Genomic_DNA"/>
</dbReference>
<reference evidence="1 2" key="1">
    <citation type="submission" date="2019-09" db="EMBL/GenBank/DDBJ databases">
        <title>Draft genome sequence of Ginsengibacter sp. BR5-29.</title>
        <authorList>
            <person name="Im W.-T."/>
        </authorList>
    </citation>
    <scope>NUCLEOTIDE SEQUENCE [LARGE SCALE GENOMIC DNA]</scope>
    <source>
        <strain evidence="1 2">BR5-29</strain>
    </source>
</reference>
<keyword evidence="2" id="KW-1185">Reference proteome</keyword>
<dbReference type="AlphaFoldDB" id="A0A5J5IHQ5"/>
<organism evidence="1 2">
    <name type="scientific">Ginsengibacter hankyongi</name>
    <dbReference type="NCBI Taxonomy" id="2607284"/>
    <lineage>
        <taxon>Bacteria</taxon>
        <taxon>Pseudomonadati</taxon>
        <taxon>Bacteroidota</taxon>
        <taxon>Chitinophagia</taxon>
        <taxon>Chitinophagales</taxon>
        <taxon>Chitinophagaceae</taxon>
        <taxon>Ginsengibacter</taxon>
    </lineage>
</organism>
<protein>
    <submittedName>
        <fullName evidence="1">Alpha-galactosidase</fullName>
    </submittedName>
</protein>
<sequence>MLLLCGAGNIVAQNLVQQKLEQLPVYHPDEFKSAGGDWLLGSTKAVTHIFKSTNGNDLTITNGLVSRKFRLQPYMACYEFKNLMTGKEMLRAIEPEAEIEINGKSYNVGGAVGQFERGYMQYDWLNKFSNDVHAFQLVDFSIRDIQSRFEWNPGRWATNKQWPPQGKQIDFTFRLLGNDLQGVTLDVIYEMYDNIPLMSKSMIVHNEGNRIIRINTFKSEKLAMVEESSGVNTEGVFPSPHICIQSDYTFGGNSFADANHTTYWLTDSLYSSQVNYNLQSHCLVESKPPIGPEYVLQPGKNFETFHTYELMYDGYDKERCGLAERKMYRILAPWITENPIFLHLTTTDPGKVKAAINQCAEVGFEMVILSFGSGLDMEDTSNINIEKFKALADYAHLKGIEIGGYSLFSSRSIDSVNDVINPKTGKPGGAIFGDAPCLGSKWGLEYLQKLKTFITKTGFNVLENDGPYPGDICASTTHPGHDGLKDSQWKQWYLESSFYQWLRKKDVYLNAPDWYFLNGSNKTGVGYREDNWSLPRERQIILGRQNIYDGTWDKAPGMSWTFVPLTQYHGGGDAATIEPLHNHLDAYQAHLAQNFGSGIQACYRGPRLFDAPATEALVKKEVAWYKKYRNILNADIIHIRRPDGRDYDAIMHVDAKGKEKALVMIYNPLDIKINRKIKLPLYYTGLTTIARIREKENAIQLYHLNRDYSVEVSVGIAAHSYTWLVIE</sequence>
<name>A0A5J5IHQ5_9BACT</name>
<proteinExistence type="predicted"/>
<evidence type="ECO:0000313" key="2">
    <source>
        <dbReference type="Proteomes" id="UP000326903"/>
    </source>
</evidence>